<keyword evidence="4 10" id="KW-0436">Ligase</keyword>
<comment type="pathway">
    <text evidence="10">Cell wall biogenesis; peptidoglycan biosynthesis.</text>
</comment>
<evidence type="ECO:0000313" key="13">
    <source>
        <dbReference type="EMBL" id="MCF8588906.1"/>
    </source>
</evidence>
<evidence type="ECO:0000256" key="9">
    <source>
        <dbReference type="ARBA" id="ARBA00023316"/>
    </source>
</evidence>
<evidence type="ECO:0000256" key="11">
    <source>
        <dbReference type="PROSITE-ProRule" id="PRU00409"/>
    </source>
</evidence>
<evidence type="ECO:0000256" key="5">
    <source>
        <dbReference type="ARBA" id="ARBA00022741"/>
    </source>
</evidence>
<evidence type="ECO:0000256" key="8">
    <source>
        <dbReference type="ARBA" id="ARBA00022984"/>
    </source>
</evidence>
<comment type="caution">
    <text evidence="13">The sequence shown here is derived from an EMBL/GenBank/DDBJ whole genome shotgun (WGS) entry which is preliminary data.</text>
</comment>
<dbReference type="PROSITE" id="PS50975">
    <property type="entry name" value="ATP_GRASP"/>
    <property type="match status" value="1"/>
</dbReference>
<dbReference type="PIRSF" id="PIRSF039102">
    <property type="entry name" value="Ddl/VanB"/>
    <property type="match status" value="1"/>
</dbReference>
<sequence length="320" mass="32925">MIKQPDTAQYRVAVIGGGANCEHDVSIASAAAVVAALESFGHQAIPFTIDPSGQWRAGRRQIDFGTAVTMLRDCDVVFPALHGPRGEDGTVAGLCELVGVPYVGSGVGAGALAMDKWATKLVAGAVGIATAPATLLTESTAASYAFSQPVVVKPLSAGSSFGVGLARTPVELATALADAFEFGDRVLVEDVVVGREIDVAVLGRPDGSRLVAPALEIIVEELFSHADKYGGAAGFRVPAEIEDADRIALADAAVAMYDALGCCGLARIDYFLTDEGPVLNEVNTMPGFTEQSQAPKMFAAAGTGYPDLVNLLVSDAIAGE</sequence>
<dbReference type="PROSITE" id="PS00843">
    <property type="entry name" value="DALA_DALA_LIGASE_1"/>
    <property type="match status" value="1"/>
</dbReference>
<dbReference type="Gene3D" id="3.30.1490.20">
    <property type="entry name" value="ATP-grasp fold, A domain"/>
    <property type="match status" value="1"/>
</dbReference>
<keyword evidence="6 11" id="KW-0067">ATP-binding</keyword>
<dbReference type="InterPro" id="IPR011761">
    <property type="entry name" value="ATP-grasp"/>
</dbReference>
<comment type="similarity">
    <text evidence="2 10">Belongs to the D-alanine--D-alanine ligase family.</text>
</comment>
<feature type="domain" description="ATP-grasp" evidence="12">
    <location>
        <begin position="120"/>
        <end position="314"/>
    </location>
</feature>
<dbReference type="EC" id="6.3.2.4" evidence="10"/>
<dbReference type="NCBIfam" id="TIGR01205">
    <property type="entry name" value="D_ala_D_alaTIGR"/>
    <property type="match status" value="1"/>
</dbReference>
<dbReference type="Pfam" id="PF01820">
    <property type="entry name" value="Dala_Dala_lig_N"/>
    <property type="match status" value="2"/>
</dbReference>
<dbReference type="InterPro" id="IPR013815">
    <property type="entry name" value="ATP_grasp_subdomain_1"/>
</dbReference>
<comment type="function">
    <text evidence="10">Cell wall formation.</text>
</comment>
<dbReference type="InterPro" id="IPR011127">
    <property type="entry name" value="Dala_Dala_lig_N"/>
</dbReference>
<reference evidence="13 14" key="1">
    <citation type="submission" date="2022-01" db="EMBL/GenBank/DDBJ databases">
        <authorList>
            <person name="Huang Y."/>
        </authorList>
    </citation>
    <scope>NUCLEOTIDE SEQUENCE [LARGE SCALE GENOMIC DNA]</scope>
    <source>
        <strain evidence="13 14">HY366</strain>
    </source>
</reference>
<proteinExistence type="inferred from homology"/>
<dbReference type="InterPro" id="IPR000291">
    <property type="entry name" value="D-Ala_lig_Van_CS"/>
</dbReference>
<keyword evidence="5 11" id="KW-0547">Nucleotide-binding</keyword>
<evidence type="ECO:0000256" key="3">
    <source>
        <dbReference type="ARBA" id="ARBA00022490"/>
    </source>
</evidence>
<accession>A0ABS9ITL3</accession>
<evidence type="ECO:0000313" key="14">
    <source>
        <dbReference type="Proteomes" id="UP001200110"/>
    </source>
</evidence>
<dbReference type="PANTHER" id="PTHR23132">
    <property type="entry name" value="D-ALANINE--D-ALANINE LIGASE"/>
    <property type="match status" value="1"/>
</dbReference>
<protein>
    <recommendedName>
        <fullName evidence="10">D-alanine--D-alanine ligase</fullName>
        <ecNumber evidence="10">6.3.2.4</ecNumber>
    </recommendedName>
    <alternativeName>
        <fullName evidence="10">D-Ala-D-Ala ligase</fullName>
    </alternativeName>
    <alternativeName>
        <fullName evidence="10">D-alanylalanine synthetase</fullName>
    </alternativeName>
</protein>
<dbReference type="EMBL" id="JAKKOR010000007">
    <property type="protein sequence ID" value="MCF8588906.1"/>
    <property type="molecule type" value="Genomic_DNA"/>
</dbReference>
<comment type="catalytic activity">
    <reaction evidence="10">
        <text>2 D-alanine + ATP = D-alanyl-D-alanine + ADP + phosphate + H(+)</text>
        <dbReference type="Rhea" id="RHEA:11224"/>
        <dbReference type="ChEBI" id="CHEBI:15378"/>
        <dbReference type="ChEBI" id="CHEBI:30616"/>
        <dbReference type="ChEBI" id="CHEBI:43474"/>
        <dbReference type="ChEBI" id="CHEBI:57416"/>
        <dbReference type="ChEBI" id="CHEBI:57822"/>
        <dbReference type="ChEBI" id="CHEBI:456216"/>
        <dbReference type="EC" id="6.3.2.4"/>
    </reaction>
</comment>
<evidence type="ECO:0000256" key="2">
    <source>
        <dbReference type="ARBA" id="ARBA00010871"/>
    </source>
</evidence>
<dbReference type="Gene3D" id="3.30.470.20">
    <property type="entry name" value="ATP-grasp fold, B domain"/>
    <property type="match status" value="1"/>
</dbReference>
<comment type="subcellular location">
    <subcellularLocation>
        <location evidence="1 10">Cytoplasm</location>
    </subcellularLocation>
</comment>
<dbReference type="GO" id="GO:0008716">
    <property type="term" value="F:D-alanine-D-alanine ligase activity"/>
    <property type="evidence" value="ECO:0007669"/>
    <property type="project" value="UniProtKB-EC"/>
</dbReference>
<dbReference type="InterPro" id="IPR005905">
    <property type="entry name" value="D_ala_D_ala"/>
</dbReference>
<dbReference type="InterPro" id="IPR011095">
    <property type="entry name" value="Dala_Dala_lig_C"/>
</dbReference>
<dbReference type="SUPFAM" id="SSF56059">
    <property type="entry name" value="Glutathione synthetase ATP-binding domain-like"/>
    <property type="match status" value="1"/>
</dbReference>
<organism evidence="13 14">
    <name type="scientific">Gordonia liuliyuniae</name>
    <dbReference type="NCBI Taxonomy" id="2911517"/>
    <lineage>
        <taxon>Bacteria</taxon>
        <taxon>Bacillati</taxon>
        <taxon>Actinomycetota</taxon>
        <taxon>Actinomycetes</taxon>
        <taxon>Mycobacteriales</taxon>
        <taxon>Gordoniaceae</taxon>
        <taxon>Gordonia</taxon>
    </lineage>
</organism>
<dbReference type="HAMAP" id="MF_00047">
    <property type="entry name" value="Dala_Dala_lig"/>
    <property type="match status" value="1"/>
</dbReference>
<dbReference type="PROSITE" id="PS00844">
    <property type="entry name" value="DALA_DALA_LIGASE_2"/>
    <property type="match status" value="1"/>
</dbReference>
<dbReference type="RefSeq" id="WP_236998131.1">
    <property type="nucleotide sequence ID" value="NZ_JAKKOR010000007.1"/>
</dbReference>
<dbReference type="Gene3D" id="3.40.50.20">
    <property type="match status" value="1"/>
</dbReference>
<evidence type="ECO:0000259" key="12">
    <source>
        <dbReference type="PROSITE" id="PS50975"/>
    </source>
</evidence>
<evidence type="ECO:0000256" key="10">
    <source>
        <dbReference type="HAMAP-Rule" id="MF_00047"/>
    </source>
</evidence>
<evidence type="ECO:0000256" key="7">
    <source>
        <dbReference type="ARBA" id="ARBA00022960"/>
    </source>
</evidence>
<keyword evidence="3 10" id="KW-0963">Cytoplasm</keyword>
<keyword evidence="8 10" id="KW-0573">Peptidoglycan synthesis</keyword>
<dbReference type="InterPro" id="IPR016185">
    <property type="entry name" value="PreATP-grasp_dom_sf"/>
</dbReference>
<keyword evidence="9 10" id="KW-0961">Cell wall biogenesis/degradation</keyword>
<name>A0ABS9ITL3_9ACTN</name>
<keyword evidence="7 10" id="KW-0133">Cell shape</keyword>
<keyword evidence="14" id="KW-1185">Reference proteome</keyword>
<dbReference type="SUPFAM" id="SSF52440">
    <property type="entry name" value="PreATP-grasp domain"/>
    <property type="match status" value="1"/>
</dbReference>
<evidence type="ECO:0000256" key="1">
    <source>
        <dbReference type="ARBA" id="ARBA00004496"/>
    </source>
</evidence>
<dbReference type="Pfam" id="PF07478">
    <property type="entry name" value="Dala_Dala_lig_C"/>
    <property type="match status" value="1"/>
</dbReference>
<dbReference type="Proteomes" id="UP001200110">
    <property type="component" value="Unassembled WGS sequence"/>
</dbReference>
<evidence type="ECO:0000256" key="4">
    <source>
        <dbReference type="ARBA" id="ARBA00022598"/>
    </source>
</evidence>
<gene>
    <name evidence="10" type="primary">ddl</name>
    <name evidence="13" type="ORF">L5G33_10595</name>
</gene>
<dbReference type="PANTHER" id="PTHR23132:SF23">
    <property type="entry name" value="D-ALANINE--D-ALANINE LIGASE B"/>
    <property type="match status" value="1"/>
</dbReference>
<evidence type="ECO:0000256" key="6">
    <source>
        <dbReference type="ARBA" id="ARBA00022840"/>
    </source>
</evidence>